<dbReference type="EMBL" id="SRPW01000610">
    <property type="protein sequence ID" value="KAG6013326.1"/>
    <property type="molecule type" value="Genomic_DNA"/>
</dbReference>
<dbReference type="Proteomes" id="UP000748025">
    <property type="component" value="Unassembled WGS sequence"/>
</dbReference>
<keyword evidence="3" id="KW-1185">Reference proteome</keyword>
<dbReference type="AlphaFoldDB" id="A0A9P7SZ62"/>
<organism evidence="2 3">
    <name type="scientific">Claviceps pusilla</name>
    <dbReference type="NCBI Taxonomy" id="123648"/>
    <lineage>
        <taxon>Eukaryota</taxon>
        <taxon>Fungi</taxon>
        <taxon>Dikarya</taxon>
        <taxon>Ascomycota</taxon>
        <taxon>Pezizomycotina</taxon>
        <taxon>Sordariomycetes</taxon>
        <taxon>Hypocreomycetidae</taxon>
        <taxon>Hypocreales</taxon>
        <taxon>Clavicipitaceae</taxon>
        <taxon>Claviceps</taxon>
    </lineage>
</organism>
<evidence type="ECO:0000313" key="2">
    <source>
        <dbReference type="EMBL" id="KAG6013326.1"/>
    </source>
</evidence>
<gene>
    <name evidence="2" type="ORF">E4U43_007355</name>
</gene>
<feature type="region of interest" description="Disordered" evidence="1">
    <location>
        <begin position="200"/>
        <end position="221"/>
    </location>
</feature>
<sequence length="221" mass="23881">MDYCGIRHLNHNSIPFGARAIEQGQKVEGIWNSCRDVSDISQATSLAILANNHNDRPLQHEGVVYSALHGIHEETARPTSSSSSVVTHSSSAPSSTYHDCRSMSHSEDDVNDVATMPAQTDDQSTTCQPSKTDLVSLRDLNMILTPSAPAAVASGHSEPFLNSTSAPRTSKGRAYGSAQVYANTERRNLNSGFEILPAGTLGARPELQIRDPSLQQPDQER</sequence>
<reference evidence="2" key="1">
    <citation type="journal article" date="2020" name="bioRxiv">
        <title>Whole genome comparisons of ergot fungi reveals the divergence and evolution of species within the genus Claviceps are the result of varying mechanisms driving genome evolution and host range expansion.</title>
        <authorList>
            <person name="Wyka S.A."/>
            <person name="Mondo S.J."/>
            <person name="Liu M."/>
            <person name="Dettman J."/>
            <person name="Nalam V."/>
            <person name="Broders K.D."/>
        </authorList>
    </citation>
    <scope>NUCLEOTIDE SEQUENCE</scope>
    <source>
        <strain evidence="2">CCC 602</strain>
    </source>
</reference>
<feature type="compositionally biased region" description="Basic and acidic residues" evidence="1">
    <location>
        <begin position="98"/>
        <end position="107"/>
    </location>
</feature>
<proteinExistence type="predicted"/>
<evidence type="ECO:0000256" key="1">
    <source>
        <dbReference type="SAM" id="MobiDB-lite"/>
    </source>
</evidence>
<evidence type="ECO:0000313" key="3">
    <source>
        <dbReference type="Proteomes" id="UP000748025"/>
    </source>
</evidence>
<accession>A0A9P7SZ62</accession>
<protein>
    <submittedName>
        <fullName evidence="2">Uncharacterized protein</fullName>
    </submittedName>
</protein>
<feature type="compositionally biased region" description="Low complexity" evidence="1">
    <location>
        <begin position="77"/>
        <end position="96"/>
    </location>
</feature>
<dbReference type="OrthoDB" id="5426165at2759"/>
<feature type="region of interest" description="Disordered" evidence="1">
    <location>
        <begin position="74"/>
        <end position="107"/>
    </location>
</feature>
<name>A0A9P7SZ62_9HYPO</name>
<feature type="region of interest" description="Disordered" evidence="1">
    <location>
        <begin position="152"/>
        <end position="172"/>
    </location>
</feature>
<comment type="caution">
    <text evidence="2">The sequence shown here is derived from an EMBL/GenBank/DDBJ whole genome shotgun (WGS) entry which is preliminary data.</text>
</comment>